<proteinExistence type="predicted"/>
<organism evidence="1">
    <name type="scientific">uncultured Caudovirales phage</name>
    <dbReference type="NCBI Taxonomy" id="2100421"/>
    <lineage>
        <taxon>Viruses</taxon>
        <taxon>Duplodnaviria</taxon>
        <taxon>Heunggongvirae</taxon>
        <taxon>Uroviricota</taxon>
        <taxon>Caudoviricetes</taxon>
        <taxon>Peduoviridae</taxon>
        <taxon>Maltschvirus</taxon>
        <taxon>Maltschvirus maltsch</taxon>
    </lineage>
</organism>
<sequence length="171" mass="19483">MEMVRATFTLENSDLKLEGVHDPSITHYGNLLPFLTFESVSKLSEYLNTVGKWNPLSGNPPYVSSTCGVWWDNTGKGKEELEPVYFDEFDGAAFYETGIWGRFFSVVDDGHADILAKIEELKKVFLELDELTGEFHEATEQIFNNGIGQDTYPFSESFEELTARVMNWETK</sequence>
<evidence type="ECO:0000313" key="1">
    <source>
        <dbReference type="EMBL" id="CAB4156046.1"/>
    </source>
</evidence>
<name>A0A6J5NE01_9CAUD</name>
<protein>
    <submittedName>
        <fullName evidence="1">Uncharacterized protein</fullName>
    </submittedName>
</protein>
<accession>A0A6J5NE01</accession>
<gene>
    <name evidence="1" type="ORF">UFOVP668_32</name>
</gene>
<reference evidence="1" key="1">
    <citation type="submission" date="2020-04" db="EMBL/GenBank/DDBJ databases">
        <authorList>
            <person name="Chiriac C."/>
            <person name="Salcher M."/>
            <person name="Ghai R."/>
            <person name="Kavagutti S V."/>
        </authorList>
    </citation>
    <scope>NUCLEOTIDE SEQUENCE</scope>
</reference>
<dbReference type="EMBL" id="LR796641">
    <property type="protein sequence ID" value="CAB4156046.1"/>
    <property type="molecule type" value="Genomic_DNA"/>
</dbReference>